<evidence type="ECO:0000259" key="1">
    <source>
        <dbReference type="Pfam" id="PF26312"/>
    </source>
</evidence>
<evidence type="ECO:0000313" key="3">
    <source>
        <dbReference type="Proteomes" id="UP000287547"/>
    </source>
</evidence>
<dbReference type="AlphaFoldDB" id="A0A428Z8B1"/>
<dbReference type="Pfam" id="PF26312">
    <property type="entry name" value="DUF8083"/>
    <property type="match status" value="1"/>
</dbReference>
<dbReference type="Proteomes" id="UP000287547">
    <property type="component" value="Unassembled WGS sequence"/>
</dbReference>
<name>A0A428Z8B1_KIBAR</name>
<comment type="caution">
    <text evidence="2">The sequence shown here is derived from an EMBL/GenBank/DDBJ whole genome shotgun (WGS) entry which is preliminary data.</text>
</comment>
<gene>
    <name evidence="2" type="ORF">DMH04_21265</name>
</gene>
<dbReference type="EMBL" id="QHKI01000017">
    <property type="protein sequence ID" value="RSM84239.1"/>
    <property type="molecule type" value="Genomic_DNA"/>
</dbReference>
<evidence type="ECO:0000313" key="2">
    <source>
        <dbReference type="EMBL" id="RSM84239.1"/>
    </source>
</evidence>
<organism evidence="2 3">
    <name type="scientific">Kibdelosporangium aridum</name>
    <dbReference type="NCBI Taxonomy" id="2030"/>
    <lineage>
        <taxon>Bacteria</taxon>
        <taxon>Bacillati</taxon>
        <taxon>Actinomycetota</taxon>
        <taxon>Actinomycetes</taxon>
        <taxon>Pseudonocardiales</taxon>
        <taxon>Pseudonocardiaceae</taxon>
        <taxon>Kibdelosporangium</taxon>
    </lineage>
</organism>
<feature type="domain" description="DUF8083" evidence="1">
    <location>
        <begin position="5"/>
        <end position="291"/>
    </location>
</feature>
<dbReference type="InterPro" id="IPR058396">
    <property type="entry name" value="DUF8083"/>
</dbReference>
<dbReference type="OrthoDB" id="4961314at2"/>
<proteinExistence type="predicted"/>
<accession>A0A428Z8B1</accession>
<sequence length="294" mass="32524">MPRPFVAYLRVYEPLSAFDTELSNRLRNVVETGPMVRSAVGEREREMWFRSQLSVPVRLLPGESADGSPSPRTFKDVLVLDPRDVPGADPQIGPLVCPLDVMPRSAAALVGFLATAHPALRDAAITVSMDSVRARAAAVLSQQPSGAVHAVSTTWTVPLPWFVMFEPERRRLRLETRDSPDRESSWRATMADAQARVSRAYELAASTFGERGPAKVLEDTAGWLEHFDGNSAVELDYGGLVQLLDDKQLQSDSSCEDVNAIVDALESGDAEIVAERFELLREFWGELAIRERFN</sequence>
<protein>
    <recommendedName>
        <fullName evidence="1">DUF8083 domain-containing protein</fullName>
    </recommendedName>
</protein>
<reference evidence="2 3" key="1">
    <citation type="submission" date="2018-05" db="EMBL/GenBank/DDBJ databases">
        <title>Evolution of GPA BGCs.</title>
        <authorList>
            <person name="Waglechner N."/>
            <person name="Wright G.D."/>
        </authorList>
    </citation>
    <scope>NUCLEOTIDE SEQUENCE [LARGE SCALE GENOMIC DNA]</scope>
    <source>
        <strain evidence="2 3">A82846</strain>
    </source>
</reference>
<dbReference type="RefSeq" id="WP_037265760.1">
    <property type="nucleotide sequence ID" value="NZ_QHKI01000017.1"/>
</dbReference>